<keyword evidence="3" id="KW-1185">Reference proteome</keyword>
<dbReference type="AlphaFoldDB" id="A0A9D4QH43"/>
<proteinExistence type="predicted"/>
<evidence type="ECO:0000256" key="1">
    <source>
        <dbReference type="SAM" id="MobiDB-lite"/>
    </source>
</evidence>
<gene>
    <name evidence="2" type="ORF">HPB52_004089</name>
</gene>
<dbReference type="VEuPathDB" id="VectorBase:RSAN_056952"/>
<protein>
    <submittedName>
        <fullName evidence="2">Uncharacterized protein</fullName>
    </submittedName>
</protein>
<comment type="caution">
    <text evidence="2">The sequence shown here is derived from an EMBL/GenBank/DDBJ whole genome shotgun (WGS) entry which is preliminary data.</text>
</comment>
<sequence>MDTSSTNKRTREEAERKKVNVMKASEEPPAKAINVRRRPAPNVLRATQEGTCEGDNPRVAPGTKAENTAGDDEAKAVSKSSAAAREVGPGATDVEMTAAGGVASKRAREASDSIGNVGTSGTGEPPTKIATGRRPTLKPRPNLPPDRGETPTPPPP</sequence>
<evidence type="ECO:0000313" key="2">
    <source>
        <dbReference type="EMBL" id="KAH7982326.1"/>
    </source>
</evidence>
<accession>A0A9D4QH43</accession>
<reference evidence="2" key="1">
    <citation type="journal article" date="2020" name="Cell">
        <title>Large-Scale Comparative Analyses of Tick Genomes Elucidate Their Genetic Diversity and Vector Capacities.</title>
        <authorList>
            <consortium name="Tick Genome and Microbiome Consortium (TIGMIC)"/>
            <person name="Jia N."/>
            <person name="Wang J."/>
            <person name="Shi W."/>
            <person name="Du L."/>
            <person name="Sun Y."/>
            <person name="Zhan W."/>
            <person name="Jiang J.F."/>
            <person name="Wang Q."/>
            <person name="Zhang B."/>
            <person name="Ji P."/>
            <person name="Bell-Sakyi L."/>
            <person name="Cui X.M."/>
            <person name="Yuan T.T."/>
            <person name="Jiang B.G."/>
            <person name="Yang W.F."/>
            <person name="Lam T.T."/>
            <person name="Chang Q.C."/>
            <person name="Ding S.J."/>
            <person name="Wang X.J."/>
            <person name="Zhu J.G."/>
            <person name="Ruan X.D."/>
            <person name="Zhao L."/>
            <person name="Wei J.T."/>
            <person name="Ye R.Z."/>
            <person name="Que T.C."/>
            <person name="Du C.H."/>
            <person name="Zhou Y.H."/>
            <person name="Cheng J.X."/>
            <person name="Dai P.F."/>
            <person name="Guo W.B."/>
            <person name="Han X.H."/>
            <person name="Huang E.J."/>
            <person name="Li L.F."/>
            <person name="Wei W."/>
            <person name="Gao Y.C."/>
            <person name="Liu J.Z."/>
            <person name="Shao H.Z."/>
            <person name="Wang X."/>
            <person name="Wang C.C."/>
            <person name="Yang T.C."/>
            <person name="Huo Q.B."/>
            <person name="Li W."/>
            <person name="Chen H.Y."/>
            <person name="Chen S.E."/>
            <person name="Zhou L.G."/>
            <person name="Ni X.B."/>
            <person name="Tian J.H."/>
            <person name="Sheng Y."/>
            <person name="Liu T."/>
            <person name="Pan Y.S."/>
            <person name="Xia L.Y."/>
            <person name="Li J."/>
            <person name="Zhao F."/>
            <person name="Cao W.C."/>
        </authorList>
    </citation>
    <scope>NUCLEOTIDE SEQUENCE</scope>
    <source>
        <strain evidence="2">Rsan-2018</strain>
    </source>
</reference>
<name>A0A9D4QH43_RHISA</name>
<reference evidence="2" key="2">
    <citation type="submission" date="2021-09" db="EMBL/GenBank/DDBJ databases">
        <authorList>
            <person name="Jia N."/>
            <person name="Wang J."/>
            <person name="Shi W."/>
            <person name="Du L."/>
            <person name="Sun Y."/>
            <person name="Zhan W."/>
            <person name="Jiang J."/>
            <person name="Wang Q."/>
            <person name="Zhang B."/>
            <person name="Ji P."/>
            <person name="Sakyi L.B."/>
            <person name="Cui X."/>
            <person name="Yuan T."/>
            <person name="Jiang B."/>
            <person name="Yang W."/>
            <person name="Lam T.T.-Y."/>
            <person name="Chang Q."/>
            <person name="Ding S."/>
            <person name="Wang X."/>
            <person name="Zhu J."/>
            <person name="Ruan X."/>
            <person name="Zhao L."/>
            <person name="Wei J."/>
            <person name="Que T."/>
            <person name="Du C."/>
            <person name="Cheng J."/>
            <person name="Dai P."/>
            <person name="Han X."/>
            <person name="Huang E."/>
            <person name="Gao Y."/>
            <person name="Liu J."/>
            <person name="Shao H."/>
            <person name="Ye R."/>
            <person name="Li L."/>
            <person name="Wei W."/>
            <person name="Wang X."/>
            <person name="Wang C."/>
            <person name="Huo Q."/>
            <person name="Li W."/>
            <person name="Guo W."/>
            <person name="Chen H."/>
            <person name="Chen S."/>
            <person name="Zhou L."/>
            <person name="Zhou L."/>
            <person name="Ni X."/>
            <person name="Tian J."/>
            <person name="Zhou Y."/>
            <person name="Sheng Y."/>
            <person name="Liu T."/>
            <person name="Pan Y."/>
            <person name="Xia L."/>
            <person name="Li J."/>
            <person name="Zhao F."/>
            <person name="Cao W."/>
        </authorList>
    </citation>
    <scope>NUCLEOTIDE SEQUENCE</scope>
    <source>
        <strain evidence="2">Rsan-2018</strain>
        <tissue evidence="2">Larvae</tissue>
    </source>
</reference>
<organism evidence="2 3">
    <name type="scientific">Rhipicephalus sanguineus</name>
    <name type="common">Brown dog tick</name>
    <name type="synonym">Ixodes sanguineus</name>
    <dbReference type="NCBI Taxonomy" id="34632"/>
    <lineage>
        <taxon>Eukaryota</taxon>
        <taxon>Metazoa</taxon>
        <taxon>Ecdysozoa</taxon>
        <taxon>Arthropoda</taxon>
        <taxon>Chelicerata</taxon>
        <taxon>Arachnida</taxon>
        <taxon>Acari</taxon>
        <taxon>Parasitiformes</taxon>
        <taxon>Ixodida</taxon>
        <taxon>Ixodoidea</taxon>
        <taxon>Ixodidae</taxon>
        <taxon>Rhipicephalinae</taxon>
        <taxon>Rhipicephalus</taxon>
        <taxon>Rhipicephalus</taxon>
    </lineage>
</organism>
<feature type="compositionally biased region" description="Basic and acidic residues" evidence="1">
    <location>
        <begin position="9"/>
        <end position="29"/>
    </location>
</feature>
<dbReference type="EMBL" id="JABSTV010001245">
    <property type="protein sequence ID" value="KAH7982326.1"/>
    <property type="molecule type" value="Genomic_DNA"/>
</dbReference>
<feature type="region of interest" description="Disordered" evidence="1">
    <location>
        <begin position="1"/>
        <end position="156"/>
    </location>
</feature>
<dbReference type="Proteomes" id="UP000821837">
    <property type="component" value="Chromosome 1"/>
</dbReference>
<dbReference type="VEuPathDB" id="VectorBase:RSAN_028897"/>
<evidence type="ECO:0000313" key="3">
    <source>
        <dbReference type="Proteomes" id="UP000821837"/>
    </source>
</evidence>